<reference evidence="1" key="1">
    <citation type="submission" date="2014-11" db="EMBL/GenBank/DDBJ databases">
        <authorList>
            <person name="Amaro Gonzalez C."/>
        </authorList>
    </citation>
    <scope>NUCLEOTIDE SEQUENCE</scope>
</reference>
<proteinExistence type="predicted"/>
<name>A0A0E9WA82_ANGAN</name>
<dbReference type="EMBL" id="GBXM01021335">
    <property type="protein sequence ID" value="JAH87242.1"/>
    <property type="molecule type" value="Transcribed_RNA"/>
</dbReference>
<organism evidence="1">
    <name type="scientific">Anguilla anguilla</name>
    <name type="common">European freshwater eel</name>
    <name type="synonym">Muraena anguilla</name>
    <dbReference type="NCBI Taxonomy" id="7936"/>
    <lineage>
        <taxon>Eukaryota</taxon>
        <taxon>Metazoa</taxon>
        <taxon>Chordata</taxon>
        <taxon>Craniata</taxon>
        <taxon>Vertebrata</taxon>
        <taxon>Euteleostomi</taxon>
        <taxon>Actinopterygii</taxon>
        <taxon>Neopterygii</taxon>
        <taxon>Teleostei</taxon>
        <taxon>Anguilliformes</taxon>
        <taxon>Anguillidae</taxon>
        <taxon>Anguilla</taxon>
    </lineage>
</organism>
<evidence type="ECO:0000313" key="1">
    <source>
        <dbReference type="EMBL" id="JAH87242.1"/>
    </source>
</evidence>
<accession>A0A0E9WA82</accession>
<sequence length="36" mass="4317">MWQPCSLHLLTDTLRFCGTSYLFNVLQENVLLYFCF</sequence>
<reference evidence="1" key="2">
    <citation type="journal article" date="2015" name="Fish Shellfish Immunol.">
        <title>Early steps in the European eel (Anguilla anguilla)-Vibrio vulnificus interaction in the gills: Role of the RtxA13 toxin.</title>
        <authorList>
            <person name="Callol A."/>
            <person name="Pajuelo D."/>
            <person name="Ebbesson L."/>
            <person name="Teles M."/>
            <person name="MacKenzie S."/>
            <person name="Amaro C."/>
        </authorList>
    </citation>
    <scope>NUCLEOTIDE SEQUENCE</scope>
</reference>
<dbReference type="AlphaFoldDB" id="A0A0E9WA82"/>
<protein>
    <submittedName>
        <fullName evidence="1">Uncharacterized protein</fullName>
    </submittedName>
</protein>